<evidence type="ECO:0000256" key="8">
    <source>
        <dbReference type="ARBA" id="ARBA00038263"/>
    </source>
</evidence>
<keyword evidence="3" id="KW-0964">Secreted</keyword>
<evidence type="ECO:0000256" key="4">
    <source>
        <dbReference type="ARBA" id="ARBA00022723"/>
    </source>
</evidence>
<dbReference type="Pfam" id="PF24517">
    <property type="entry name" value="CBM96"/>
    <property type="match status" value="1"/>
</dbReference>
<dbReference type="InterPro" id="IPR011050">
    <property type="entry name" value="Pectin_lyase_fold/virulence"/>
</dbReference>
<dbReference type="PANTHER" id="PTHR40088:SF1">
    <property type="entry name" value="PECTATE LYASE PEL9"/>
    <property type="match status" value="1"/>
</dbReference>
<comment type="subcellular location">
    <subcellularLocation>
        <location evidence="2">Secreted</location>
    </subcellularLocation>
</comment>
<evidence type="ECO:0000256" key="5">
    <source>
        <dbReference type="ARBA" id="ARBA00022729"/>
    </source>
</evidence>
<keyword evidence="6" id="KW-0106">Calcium</keyword>
<dbReference type="InterPro" id="IPR013783">
    <property type="entry name" value="Ig-like_fold"/>
</dbReference>
<evidence type="ECO:0000256" key="9">
    <source>
        <dbReference type="SAM" id="SignalP"/>
    </source>
</evidence>
<dbReference type="RefSeq" id="WP_136061028.1">
    <property type="nucleotide sequence ID" value="NZ_CAAHFH010000001.1"/>
</dbReference>
<dbReference type="Gene3D" id="2.160.20.10">
    <property type="entry name" value="Single-stranded right-handed beta-helix, Pectin lyase-like"/>
    <property type="match status" value="2"/>
</dbReference>
<dbReference type="EMBL" id="CAAHFH010000001">
    <property type="protein sequence ID" value="VGO19646.1"/>
    <property type="molecule type" value="Genomic_DNA"/>
</dbReference>
<dbReference type="InterPro" id="IPR055372">
    <property type="entry name" value="CBM96"/>
</dbReference>
<dbReference type="InterPro" id="IPR015919">
    <property type="entry name" value="Cadherin-like_sf"/>
</dbReference>
<accession>A0A6C2UKC6</accession>
<evidence type="ECO:0000256" key="1">
    <source>
        <dbReference type="ARBA" id="ARBA00001913"/>
    </source>
</evidence>
<evidence type="ECO:0000256" key="2">
    <source>
        <dbReference type="ARBA" id="ARBA00004613"/>
    </source>
</evidence>
<evidence type="ECO:0000313" key="11">
    <source>
        <dbReference type="EMBL" id="VGO19646.1"/>
    </source>
</evidence>
<dbReference type="SUPFAM" id="SSF51126">
    <property type="entry name" value="Pectin lyase-like"/>
    <property type="match status" value="1"/>
</dbReference>
<dbReference type="GO" id="GO:0016020">
    <property type="term" value="C:membrane"/>
    <property type="evidence" value="ECO:0007669"/>
    <property type="project" value="InterPro"/>
</dbReference>
<keyword evidence="4" id="KW-0479">Metal-binding</keyword>
<evidence type="ECO:0000313" key="12">
    <source>
        <dbReference type="Proteomes" id="UP000346198"/>
    </source>
</evidence>
<dbReference type="GO" id="GO:0005509">
    <property type="term" value="F:calcium ion binding"/>
    <property type="evidence" value="ECO:0007669"/>
    <property type="project" value="InterPro"/>
</dbReference>
<keyword evidence="12" id="KW-1185">Reference proteome</keyword>
<dbReference type="SUPFAM" id="SSF49265">
    <property type="entry name" value="Fibronectin type III"/>
    <property type="match status" value="1"/>
</dbReference>
<dbReference type="InterPro" id="IPR012334">
    <property type="entry name" value="Pectin_lyas_fold"/>
</dbReference>
<dbReference type="GO" id="GO:0005576">
    <property type="term" value="C:extracellular region"/>
    <property type="evidence" value="ECO:0007669"/>
    <property type="project" value="UniProtKB-SubCell"/>
</dbReference>
<organism evidence="11 12">
    <name type="scientific">Pontiella sulfatireligans</name>
    <dbReference type="NCBI Taxonomy" id="2750658"/>
    <lineage>
        <taxon>Bacteria</taxon>
        <taxon>Pseudomonadati</taxon>
        <taxon>Kiritimatiellota</taxon>
        <taxon>Kiritimatiellia</taxon>
        <taxon>Kiritimatiellales</taxon>
        <taxon>Pontiellaceae</taxon>
        <taxon>Pontiella</taxon>
    </lineage>
</organism>
<reference evidence="11 12" key="1">
    <citation type="submission" date="2019-04" db="EMBL/GenBank/DDBJ databases">
        <authorList>
            <person name="Van Vliet M D."/>
        </authorList>
    </citation>
    <scope>NUCLEOTIDE SEQUENCE [LARGE SCALE GENOMIC DNA]</scope>
    <source>
        <strain evidence="11 12">F21</strain>
    </source>
</reference>
<evidence type="ECO:0000256" key="7">
    <source>
        <dbReference type="ARBA" id="ARBA00023239"/>
    </source>
</evidence>
<dbReference type="InterPro" id="IPR052052">
    <property type="entry name" value="Polysaccharide_Lyase_9"/>
</dbReference>
<protein>
    <recommendedName>
        <fullName evidence="10">Carbohydrate-binding module family 96 domain-containing protein</fullName>
    </recommendedName>
</protein>
<proteinExistence type="inferred from homology"/>
<dbReference type="Proteomes" id="UP000346198">
    <property type="component" value="Unassembled WGS sequence"/>
</dbReference>
<gene>
    <name evidence="11" type="ORF">SCARR_01705</name>
</gene>
<dbReference type="NCBIfam" id="NF033679">
    <property type="entry name" value="DNRLRE_dom"/>
    <property type="match status" value="1"/>
</dbReference>
<keyword evidence="7" id="KW-0456">Lyase</keyword>
<dbReference type="GO" id="GO:0016837">
    <property type="term" value="F:carbon-oxygen lyase activity, acting on polysaccharides"/>
    <property type="evidence" value="ECO:0007669"/>
    <property type="project" value="TreeGrafter"/>
</dbReference>
<sequence length="1479" mass="159866">MNHFNAILNVALIGCALSATAADYYVSTTGSDSAPGTFVQPFKTLGHALQNVVGAGDTVYMRGGRYHEEISGANLHGTDGNPITITRYQNEQVTLDGSESLADLGGASWSVYSGSIYTTTISKDIWQLWVDGRMGIAARWPNANTHPCDPIEPQLKADGYTPKDGSWWDLDGTWGHIPVYPADGNMQNNPVYQTVPNVSFAGGSVILNYHSESTFTRPITNHVAGSNLIEHVPVFNPHDQKSDGRFLVEAMSALDQAGEWYYDKDTGEVRLWCEDGQPPQGRDIRGKTVSCALDFDSVDYVNMVGIDFFGCTINFPKVGHTTLEDCTFDYPSFYPRMLGIHSYSGEAAGEAAAQPPQYGATYFDGGNGAQNVVRNCIFRYSDGSVNADGNVGTVFENCLFTHFSFVGMAQMVMMANGGVDAITDRCTFLVNGSKVMQKHSYMDIHMSRAAYFGYLQQDGCAWQCKGGDGVGGPADGLVRSYLWHHQALKTGTRWDGDDGINGSDHHQVSMRVPASHNTKGDYHKVISNVSVALHDPTEPGMKLKDPAPILDPKNQNSDVYNNLASGISSDSDLYIPLTGNNGNNWNGFVDSTGPLDLAKNRLRDPVNMDFRPSPGSEIIDAGVIYAPITDGYLGAAPDIGAYEYGDTHYWIPGFQYPQACTPVPPNGTVNARPDCDLMWLAGKEAVSHDIYFGTDPENLVYQGNQSLLNNIFDPGTNDLTVGQTYYWRIDSITPTETITGDEWSFIVGADFDITYTDILATEDTYVANSTPDANYGGNESFPLITHEDGTETEAYFKFDVNVPDNIIGAELHLYSTASVRSGNVLIHAMDDTSWDEMTVTWNTKPGYGDLLVGPLDVVAGVYKAFDVFSYVNSTGIVSLAADRILNTSIRSVTSREHEFPPFLRLYHVDGDPDLPPDAPENLTTSNAVGQVFLDWDDNTEPDLAGYQVLRREHDEDNYTAVHPGLLSASSYADTAGTPGWAYQYVVKAQDATGQWSYKSNMEYGTKLGDGSNHAPEFTSDPIVKTEAMAGGAYSDSIATDASDVDGDTLTFSLLSAPSWLSVATNGLLSGIPDAAYAGLNTFSVEVSDGNGGIDTADLHITVEVPPPPTGQQLAYEGFEYLAGNKIHGLNGGFGFSSAWVSTQAGIADENFEIVSAGDTWGDLPVSSNRLSRVGTGGTESISRMLTADLDETNLWFSVLWRPSSNEGFAIGSGALLEDGSVPDYIDGDVGFGFMNTDNASARASIWSASGRTDSSGVIAISQDAPILLAGYIEFNAGTSGEDRITLYPVTTNLTLGTSISLELDVDETTLNTLTMETNRGPGYDEIRLGRSFEDVVSDETTPPTVPPYEAWSAEYGLTGSDTNFNAHTDTDGMNQLVEYGLGGNPTNDDAAAILPVFGKSADESFQGLEYIYRRRTDAAARGLAYRLELNTNLVSNGWNANGYSEVGTAPLETGFEAVTNQISTESETNQFIRLRISID</sequence>
<dbReference type="Gene3D" id="2.60.40.10">
    <property type="entry name" value="Immunoglobulins"/>
    <property type="match status" value="2"/>
</dbReference>
<evidence type="ECO:0000256" key="3">
    <source>
        <dbReference type="ARBA" id="ARBA00022525"/>
    </source>
</evidence>
<name>A0A6C2UKC6_9BACT</name>
<comment type="similarity">
    <text evidence="8">Belongs to the polysaccharide lyase 9 family.</text>
</comment>
<dbReference type="SUPFAM" id="SSF49313">
    <property type="entry name" value="Cadherin-like"/>
    <property type="match status" value="1"/>
</dbReference>
<dbReference type="PANTHER" id="PTHR40088">
    <property type="entry name" value="PECTATE LYASE (EUROFUNG)"/>
    <property type="match status" value="1"/>
</dbReference>
<comment type="cofactor">
    <cofactor evidence="1">
        <name>Ca(2+)</name>
        <dbReference type="ChEBI" id="CHEBI:29108"/>
    </cofactor>
</comment>
<feature type="signal peptide" evidence="9">
    <location>
        <begin position="1"/>
        <end position="21"/>
    </location>
</feature>
<keyword evidence="5 9" id="KW-0732">Signal</keyword>
<evidence type="ECO:0000256" key="6">
    <source>
        <dbReference type="ARBA" id="ARBA00022837"/>
    </source>
</evidence>
<dbReference type="InterPro" id="IPR036116">
    <property type="entry name" value="FN3_sf"/>
</dbReference>
<evidence type="ECO:0000259" key="10">
    <source>
        <dbReference type="Pfam" id="PF24517"/>
    </source>
</evidence>
<feature type="chain" id="PRO_5025587812" description="Carbohydrate-binding module family 96 domain-containing protein" evidence="9">
    <location>
        <begin position="22"/>
        <end position="1479"/>
    </location>
</feature>
<dbReference type="Pfam" id="PF17963">
    <property type="entry name" value="Big_9"/>
    <property type="match status" value="1"/>
</dbReference>
<feature type="domain" description="Carbohydrate-binding module family 96" evidence="10">
    <location>
        <begin position="755"/>
        <end position="883"/>
    </location>
</feature>